<protein>
    <submittedName>
        <fullName evidence="2">SMI1 / KNR4 family protein</fullName>
    </submittedName>
</protein>
<dbReference type="EMBL" id="CACRSY010000009">
    <property type="protein sequence ID" value="VYT01088.1"/>
    <property type="molecule type" value="Genomic_DNA"/>
</dbReference>
<feature type="domain" description="Knr4/Smi1-like" evidence="1">
    <location>
        <begin position="15"/>
        <end position="130"/>
    </location>
</feature>
<evidence type="ECO:0000313" key="2">
    <source>
        <dbReference type="EMBL" id="VYT01088.1"/>
    </source>
</evidence>
<dbReference type="Gene3D" id="3.40.1580.10">
    <property type="entry name" value="SMI1/KNR4-like"/>
    <property type="match status" value="1"/>
</dbReference>
<reference evidence="2" key="1">
    <citation type="submission" date="2019-11" db="EMBL/GenBank/DDBJ databases">
        <authorList>
            <person name="Feng L."/>
        </authorList>
    </citation>
    <scope>NUCLEOTIDE SEQUENCE</scope>
    <source>
        <strain evidence="2">BhanseniiLFYP23</strain>
    </source>
</reference>
<proteinExistence type="predicted"/>
<gene>
    <name evidence="2" type="ORF">BHLFYP23_02450</name>
</gene>
<dbReference type="InterPro" id="IPR037883">
    <property type="entry name" value="Knr4/Smi1-like_sf"/>
</dbReference>
<accession>A0A6N2T5X3</accession>
<dbReference type="InterPro" id="IPR018958">
    <property type="entry name" value="Knr4/Smi1-like_dom"/>
</dbReference>
<organism evidence="2">
    <name type="scientific">Blautia hansenii</name>
    <name type="common">Ruminococcus hansenii</name>
    <dbReference type="NCBI Taxonomy" id="1322"/>
    <lineage>
        <taxon>Bacteria</taxon>
        <taxon>Bacillati</taxon>
        <taxon>Bacillota</taxon>
        <taxon>Clostridia</taxon>
        <taxon>Lachnospirales</taxon>
        <taxon>Lachnospiraceae</taxon>
        <taxon>Blautia</taxon>
    </lineage>
</organism>
<dbReference type="Pfam" id="PF09346">
    <property type="entry name" value="SMI1_KNR4"/>
    <property type="match status" value="1"/>
</dbReference>
<evidence type="ECO:0000259" key="1">
    <source>
        <dbReference type="Pfam" id="PF09346"/>
    </source>
</evidence>
<dbReference type="RefSeq" id="WP_009247167.1">
    <property type="nucleotide sequence ID" value="NZ_CACRSY010000009.1"/>
</dbReference>
<name>A0A6N2T5X3_BLAHA</name>
<dbReference type="SUPFAM" id="SSF160631">
    <property type="entry name" value="SMI1/KNR4-like"/>
    <property type="match status" value="1"/>
</dbReference>
<dbReference type="AlphaFoldDB" id="A0A6N2T5X3"/>
<sequence>MKSISANCKSNISDVLSAAEKKRSITIRTDIKEFLEKNSGGYPVKDVVMFDGEEYEIRVFMALDSSDCNYYIEKPLDFFLDKTKGKIVPIGIDSGDNYYCVNNETGKVYYWSASSDQYYCIAESLDEFVNAF</sequence>